<dbReference type="Proteomes" id="UP001597183">
    <property type="component" value="Unassembled WGS sequence"/>
</dbReference>
<reference evidence="2" key="1">
    <citation type="journal article" date="2019" name="Int. J. Syst. Evol. Microbiol.">
        <title>The Global Catalogue of Microorganisms (GCM) 10K type strain sequencing project: providing services to taxonomists for standard genome sequencing and annotation.</title>
        <authorList>
            <consortium name="The Broad Institute Genomics Platform"/>
            <consortium name="The Broad Institute Genome Sequencing Center for Infectious Disease"/>
            <person name="Wu L."/>
            <person name="Ma J."/>
        </authorList>
    </citation>
    <scope>NUCLEOTIDE SEQUENCE [LARGE SCALE GENOMIC DNA]</scope>
    <source>
        <strain evidence="2">CCM 7526</strain>
    </source>
</reference>
<gene>
    <name evidence="1" type="ORF">ACFQ5G_36450</name>
</gene>
<organism evidence="1 2">
    <name type="scientific">Actinoplanes sichuanensis</name>
    <dbReference type="NCBI Taxonomy" id="512349"/>
    <lineage>
        <taxon>Bacteria</taxon>
        <taxon>Bacillati</taxon>
        <taxon>Actinomycetota</taxon>
        <taxon>Actinomycetes</taxon>
        <taxon>Micromonosporales</taxon>
        <taxon>Micromonosporaceae</taxon>
        <taxon>Actinoplanes</taxon>
    </lineage>
</organism>
<accession>A0ABW4AL68</accession>
<sequence>MTPLMAAGLALGAAGLVMLIVGQYLGRRAVTAPDPETRRAEVRDTLGRDGWTASVKIYRERTGAGLLEAHDAVRRIDRESR</sequence>
<comment type="caution">
    <text evidence="1">The sequence shown here is derived from an EMBL/GenBank/DDBJ whole genome shotgun (WGS) entry which is preliminary data.</text>
</comment>
<dbReference type="RefSeq" id="WP_317795696.1">
    <property type="nucleotide sequence ID" value="NZ_AP028461.1"/>
</dbReference>
<keyword evidence="2" id="KW-1185">Reference proteome</keyword>
<evidence type="ECO:0000313" key="2">
    <source>
        <dbReference type="Proteomes" id="UP001597183"/>
    </source>
</evidence>
<evidence type="ECO:0000313" key="1">
    <source>
        <dbReference type="EMBL" id="MFD1370862.1"/>
    </source>
</evidence>
<evidence type="ECO:0008006" key="3">
    <source>
        <dbReference type="Google" id="ProtNLM"/>
    </source>
</evidence>
<protein>
    <recommendedName>
        <fullName evidence="3">Secreted protein</fullName>
    </recommendedName>
</protein>
<name>A0ABW4AL68_9ACTN</name>
<proteinExistence type="predicted"/>
<dbReference type="EMBL" id="JBHTMK010000048">
    <property type="protein sequence ID" value="MFD1370862.1"/>
    <property type="molecule type" value="Genomic_DNA"/>
</dbReference>